<proteinExistence type="predicted"/>
<comment type="caution">
    <text evidence="2">The sequence shown here is derived from an EMBL/GenBank/DDBJ whole genome shotgun (WGS) entry which is preliminary data.</text>
</comment>
<reference evidence="2" key="1">
    <citation type="submission" date="2023-06" db="EMBL/GenBank/DDBJ databases">
        <title>Comparative genomics of Bacillaceae isolates and their secondary metabolite potential.</title>
        <authorList>
            <person name="Song L."/>
            <person name="Nielsen L.J."/>
            <person name="Mohite O."/>
            <person name="Xu X."/>
            <person name="Weber T."/>
            <person name="Kovacs A.T."/>
        </authorList>
    </citation>
    <scope>NUCLEOTIDE SEQUENCE</scope>
    <source>
        <strain evidence="2">G1S1</strain>
    </source>
</reference>
<organism evidence="2 3">
    <name type="scientific">Peribacillus frigoritolerans</name>
    <dbReference type="NCBI Taxonomy" id="450367"/>
    <lineage>
        <taxon>Bacteria</taxon>
        <taxon>Bacillati</taxon>
        <taxon>Bacillota</taxon>
        <taxon>Bacilli</taxon>
        <taxon>Bacillales</taxon>
        <taxon>Bacillaceae</taxon>
        <taxon>Peribacillus</taxon>
    </lineage>
</organism>
<sequence length="51" mass="5367">MNENKVLLIGLIGFSLFLMGMVISQWTVAGVVIGIGGGFVMGISSYLFASQ</sequence>
<feature type="transmembrane region" description="Helical" evidence="1">
    <location>
        <begin position="7"/>
        <end position="23"/>
    </location>
</feature>
<evidence type="ECO:0000313" key="3">
    <source>
        <dbReference type="Proteomes" id="UP001238973"/>
    </source>
</evidence>
<evidence type="ECO:0000256" key="1">
    <source>
        <dbReference type="SAM" id="Phobius"/>
    </source>
</evidence>
<protein>
    <submittedName>
        <fullName evidence="2">Uncharacterized protein</fullName>
    </submittedName>
</protein>
<name>A0AAJ1VDB1_9BACI</name>
<accession>A0AAJ1VDB1</accession>
<evidence type="ECO:0000313" key="2">
    <source>
        <dbReference type="EMBL" id="MDM5286332.1"/>
    </source>
</evidence>
<keyword evidence="1" id="KW-0812">Transmembrane</keyword>
<dbReference type="RefSeq" id="WP_289350951.1">
    <property type="nucleotide sequence ID" value="NZ_JAUCFI010000003.1"/>
</dbReference>
<dbReference type="AlphaFoldDB" id="A0AAJ1VDB1"/>
<keyword evidence="1" id="KW-1133">Transmembrane helix</keyword>
<keyword evidence="1" id="KW-0472">Membrane</keyword>
<dbReference type="EMBL" id="JAUCFI010000003">
    <property type="protein sequence ID" value="MDM5286332.1"/>
    <property type="molecule type" value="Genomic_DNA"/>
</dbReference>
<gene>
    <name evidence="2" type="ORF">QUF85_23890</name>
</gene>
<feature type="transmembrane region" description="Helical" evidence="1">
    <location>
        <begin position="29"/>
        <end position="49"/>
    </location>
</feature>
<dbReference type="Proteomes" id="UP001238973">
    <property type="component" value="Unassembled WGS sequence"/>
</dbReference>